<organism evidence="1 2">
    <name type="scientific">Vagococcus salmoninarum</name>
    <dbReference type="NCBI Taxonomy" id="2739"/>
    <lineage>
        <taxon>Bacteria</taxon>
        <taxon>Bacillati</taxon>
        <taxon>Bacillota</taxon>
        <taxon>Bacilli</taxon>
        <taxon>Lactobacillales</taxon>
        <taxon>Enterococcaceae</taxon>
        <taxon>Vagococcus</taxon>
    </lineage>
</organism>
<dbReference type="GeneID" id="98568449"/>
<protein>
    <submittedName>
        <fullName evidence="1">Uncharacterized protein</fullName>
    </submittedName>
</protein>
<gene>
    <name evidence="1" type="ORF">CBF35_08705</name>
</gene>
<reference evidence="1 2" key="1">
    <citation type="submission" date="2017-05" db="EMBL/GenBank/DDBJ databases">
        <title>Vagococcus spp. assemblies.</title>
        <authorList>
            <person name="Gulvik C.A."/>
        </authorList>
    </citation>
    <scope>NUCLEOTIDE SEQUENCE [LARGE SCALE GENOMIC DNA]</scope>
    <source>
        <strain evidence="1 2">NCFB 2777</strain>
    </source>
</reference>
<proteinExistence type="predicted"/>
<dbReference type="RefSeq" id="WP_126780177.1">
    <property type="nucleotide sequence ID" value="NZ_CAUQJP010000016.1"/>
</dbReference>
<sequence length="84" mass="9558">MSGELLKIDSQDYHTWAFTSPKIKNGCALVPPLAPQHILILTLDDREDIYTAGYRLVNYLSQMKVTLMDLPANTSLYLPYQNDL</sequence>
<dbReference type="EMBL" id="NGJU01000012">
    <property type="protein sequence ID" value="RST94941.1"/>
    <property type="molecule type" value="Genomic_DNA"/>
</dbReference>
<evidence type="ECO:0000313" key="2">
    <source>
        <dbReference type="Proteomes" id="UP000287239"/>
    </source>
</evidence>
<evidence type="ECO:0000313" key="1">
    <source>
        <dbReference type="EMBL" id="RST94941.1"/>
    </source>
</evidence>
<accession>A0A429ZMM5</accession>
<name>A0A429ZMM5_9ENTE</name>
<comment type="caution">
    <text evidence="1">The sequence shown here is derived from an EMBL/GenBank/DDBJ whole genome shotgun (WGS) entry which is preliminary data.</text>
</comment>
<dbReference type="AlphaFoldDB" id="A0A429ZMM5"/>
<dbReference type="Proteomes" id="UP000287239">
    <property type="component" value="Unassembled WGS sequence"/>
</dbReference>
<keyword evidence="2" id="KW-1185">Reference proteome</keyword>